<evidence type="ECO:0000256" key="4">
    <source>
        <dbReference type="ARBA" id="ARBA00022475"/>
    </source>
</evidence>
<feature type="transmembrane region" description="Helical" evidence="8">
    <location>
        <begin position="290"/>
        <end position="308"/>
    </location>
</feature>
<reference evidence="11" key="2">
    <citation type="submission" date="2012-08" db="EMBL/GenBank/DDBJ databases">
        <title>Finished genome of Desulfosporosinus meridiei DSM 13257.</title>
        <authorList>
            <person name="Huntemann M."/>
            <person name="Wei C.-L."/>
            <person name="Han J."/>
            <person name="Detter J.C."/>
            <person name="Han C."/>
            <person name="Davenport K."/>
            <person name="Daligault H."/>
            <person name="Erkkila T."/>
            <person name="Gu W."/>
            <person name="Munk A.C.C."/>
            <person name="Teshima H."/>
            <person name="Xu Y."/>
            <person name="Chain P."/>
            <person name="Tapia R."/>
            <person name="Chen A."/>
            <person name="Krypides N."/>
            <person name="Mavromatis K."/>
            <person name="Markowitz V."/>
            <person name="Szeto E."/>
            <person name="Ivanova N."/>
            <person name="Mikhailova N."/>
            <person name="Ovchinnikova G."/>
            <person name="Pagani I."/>
            <person name="Pati A."/>
            <person name="Goodwin L."/>
            <person name="Peters L."/>
            <person name="Pitluck S."/>
            <person name="Woyke T."/>
            <person name="Pester M."/>
            <person name="Spring S."/>
            <person name="Ollivier B."/>
            <person name="Rattei T."/>
            <person name="Klenk H.-P."/>
            <person name="Wagner M."/>
            <person name="Loy A."/>
        </authorList>
    </citation>
    <scope>NUCLEOTIDE SEQUENCE [LARGE SCALE GENOMIC DNA]</scope>
    <source>
        <strain evidence="11">ATCC BAA-275 / DSM 13257 / NCIMB 13706 / S10</strain>
    </source>
</reference>
<evidence type="ECO:0000256" key="8">
    <source>
        <dbReference type="RuleBase" id="RU365088"/>
    </source>
</evidence>
<reference evidence="10 11" key="1">
    <citation type="journal article" date="2012" name="J. Bacteriol.">
        <title>Complete genome sequences of Desulfosporosinus orientis DSM765T, Desulfosporosinus youngiae DSM17734T, Desulfosporosinus meridiei DSM13257T, and Desulfosporosinus acidiphilus DSM22704T.</title>
        <authorList>
            <person name="Pester M."/>
            <person name="Brambilla E."/>
            <person name="Alazard D."/>
            <person name="Rattei T."/>
            <person name="Weinmaier T."/>
            <person name="Han J."/>
            <person name="Lucas S."/>
            <person name="Lapidus A."/>
            <person name="Cheng J.F."/>
            <person name="Goodwin L."/>
            <person name="Pitluck S."/>
            <person name="Peters L."/>
            <person name="Ovchinnikova G."/>
            <person name="Teshima H."/>
            <person name="Detter J.C."/>
            <person name="Han C.S."/>
            <person name="Tapia R."/>
            <person name="Land M.L."/>
            <person name="Hauser L."/>
            <person name="Kyrpides N.C."/>
            <person name="Ivanova N.N."/>
            <person name="Pagani I."/>
            <person name="Huntmann M."/>
            <person name="Wei C.L."/>
            <person name="Davenport K.W."/>
            <person name="Daligault H."/>
            <person name="Chain P.S."/>
            <person name="Chen A."/>
            <person name="Mavromatis K."/>
            <person name="Markowitz V."/>
            <person name="Szeto E."/>
            <person name="Mikhailova N."/>
            <person name="Pati A."/>
            <person name="Wagner M."/>
            <person name="Woyke T."/>
            <person name="Ollivier B."/>
            <person name="Klenk H.P."/>
            <person name="Spring S."/>
            <person name="Loy A."/>
        </authorList>
    </citation>
    <scope>NUCLEOTIDE SEQUENCE [LARGE SCALE GENOMIC DNA]</scope>
    <source>
        <strain evidence="11">ATCC BAA-275 / DSM 13257 / NCIMB 13706 / S10</strain>
    </source>
</reference>
<dbReference type="Gene3D" id="1.20.1720.10">
    <property type="entry name" value="Multidrug resistance protein D"/>
    <property type="match status" value="1"/>
</dbReference>
<feature type="transmembrane region" description="Helical" evidence="8">
    <location>
        <begin position="21"/>
        <end position="38"/>
    </location>
</feature>
<name>J7J0V5_DESMD</name>
<dbReference type="STRING" id="768704.Desmer_3050"/>
<comment type="similarity">
    <text evidence="2 8">Belongs to the major facilitator superfamily. Bcr/CmlA family.</text>
</comment>
<dbReference type="InterPro" id="IPR004812">
    <property type="entry name" value="Efflux_drug-R_Bcr/CmlA"/>
</dbReference>
<dbReference type="SUPFAM" id="SSF103473">
    <property type="entry name" value="MFS general substrate transporter"/>
    <property type="match status" value="1"/>
</dbReference>
<dbReference type="InterPro" id="IPR020846">
    <property type="entry name" value="MFS_dom"/>
</dbReference>
<feature type="transmembrane region" description="Helical" evidence="8">
    <location>
        <begin position="89"/>
        <end position="108"/>
    </location>
</feature>
<evidence type="ECO:0000256" key="5">
    <source>
        <dbReference type="ARBA" id="ARBA00022692"/>
    </source>
</evidence>
<keyword evidence="5 8" id="KW-0812">Transmembrane</keyword>
<keyword evidence="6 8" id="KW-1133">Transmembrane helix</keyword>
<feature type="transmembrane region" description="Helical" evidence="8">
    <location>
        <begin position="178"/>
        <end position="196"/>
    </location>
</feature>
<keyword evidence="4 8" id="KW-1003">Cell membrane</keyword>
<keyword evidence="3 8" id="KW-0813">Transport</keyword>
<sequence length="408" mass="44179">MNTNFEQAAAKPITQKYLGQKGLIVLITFLSAFIPLSTDLYLPALPRMAENFQAAPSLINLTLILFFIFYAAGSLFWGPLSDKYGRKRILLVGLILYTAASFLCALSGNVYQLIGFRIVQAIASGAATAVAQAIVKDSYSGQKRVSVLALVTSMTMVAPIVAPVIGALILALTSWRGVFVVLALIGLLITLAVIAMEETIAQRSTASILESLGRLGVVAKNPGFMSLLLTFSLMAIPMMSFISSSSYIYVNQFGLSEQVYSYFFAANAFFMVVGPLLYMRSTRFIKPVKLIKVSYVVACISGGLISTVGVSSPWLFALSLVPATFMGSITRPPSANLMLEQQKGDTGAVVSLMSFAFTIFGSIGMILISLDWADRVRVMGLMYVLFALLSLIMWQGISKKAYVQKVIQ</sequence>
<evidence type="ECO:0000256" key="1">
    <source>
        <dbReference type="ARBA" id="ARBA00004651"/>
    </source>
</evidence>
<dbReference type="RefSeq" id="WP_014903844.1">
    <property type="nucleotide sequence ID" value="NC_018515.1"/>
</dbReference>
<feature type="transmembrane region" description="Helical" evidence="8">
    <location>
        <begin position="217"/>
        <end position="239"/>
    </location>
</feature>
<evidence type="ECO:0000313" key="11">
    <source>
        <dbReference type="Proteomes" id="UP000005262"/>
    </source>
</evidence>
<dbReference type="PANTHER" id="PTHR23502:SF132">
    <property type="entry name" value="POLYAMINE TRANSPORTER 2-RELATED"/>
    <property type="match status" value="1"/>
</dbReference>
<comment type="caution">
    <text evidence="8">Lacks conserved residue(s) required for the propagation of feature annotation.</text>
</comment>
<dbReference type="HOGENOM" id="CLU_001265_47_0_9"/>
<feature type="transmembrane region" description="Helical" evidence="8">
    <location>
        <begin position="114"/>
        <end position="135"/>
    </location>
</feature>
<evidence type="ECO:0000259" key="9">
    <source>
        <dbReference type="PROSITE" id="PS50850"/>
    </source>
</evidence>
<feature type="transmembrane region" description="Helical" evidence="8">
    <location>
        <begin position="346"/>
        <end position="370"/>
    </location>
</feature>
<dbReference type="eggNOG" id="COG2814">
    <property type="taxonomic scope" value="Bacteria"/>
</dbReference>
<evidence type="ECO:0000256" key="3">
    <source>
        <dbReference type="ARBA" id="ARBA00022448"/>
    </source>
</evidence>
<dbReference type="InterPro" id="IPR011701">
    <property type="entry name" value="MFS"/>
</dbReference>
<protein>
    <recommendedName>
        <fullName evidence="8">Bcr/CflA family efflux transporter</fullName>
    </recommendedName>
</protein>
<gene>
    <name evidence="10" type="ordered locus">Desmer_3050</name>
</gene>
<dbReference type="CDD" id="cd17320">
    <property type="entry name" value="MFS_MdfA_MDR_like"/>
    <property type="match status" value="1"/>
</dbReference>
<dbReference type="EMBL" id="CP003629">
    <property type="protein sequence ID" value="AFQ44933.1"/>
    <property type="molecule type" value="Genomic_DNA"/>
</dbReference>
<dbReference type="InterPro" id="IPR036259">
    <property type="entry name" value="MFS_trans_sf"/>
</dbReference>
<organism evidence="10 11">
    <name type="scientific">Desulfosporosinus meridiei (strain ATCC BAA-275 / DSM 13257 / KCTC 12902 / NCIMB 13706 / S10)</name>
    <dbReference type="NCBI Taxonomy" id="768704"/>
    <lineage>
        <taxon>Bacteria</taxon>
        <taxon>Bacillati</taxon>
        <taxon>Bacillota</taxon>
        <taxon>Clostridia</taxon>
        <taxon>Eubacteriales</taxon>
        <taxon>Desulfitobacteriaceae</taxon>
        <taxon>Desulfosporosinus</taxon>
    </lineage>
</organism>
<dbReference type="PANTHER" id="PTHR23502">
    <property type="entry name" value="MAJOR FACILITATOR SUPERFAMILY"/>
    <property type="match status" value="1"/>
</dbReference>
<evidence type="ECO:0000313" key="10">
    <source>
        <dbReference type="EMBL" id="AFQ44933.1"/>
    </source>
</evidence>
<accession>J7J0V5</accession>
<feature type="transmembrane region" description="Helical" evidence="8">
    <location>
        <begin position="259"/>
        <end position="278"/>
    </location>
</feature>
<feature type="transmembrane region" description="Helical" evidence="8">
    <location>
        <begin position="147"/>
        <end position="172"/>
    </location>
</feature>
<evidence type="ECO:0000256" key="2">
    <source>
        <dbReference type="ARBA" id="ARBA00006236"/>
    </source>
</evidence>
<dbReference type="Proteomes" id="UP000005262">
    <property type="component" value="Chromosome"/>
</dbReference>
<dbReference type="GO" id="GO:0042910">
    <property type="term" value="F:xenobiotic transmembrane transporter activity"/>
    <property type="evidence" value="ECO:0007669"/>
    <property type="project" value="InterPro"/>
</dbReference>
<dbReference type="NCBIfam" id="TIGR00710">
    <property type="entry name" value="efflux_Bcr_CflA"/>
    <property type="match status" value="1"/>
</dbReference>
<dbReference type="GO" id="GO:0005886">
    <property type="term" value="C:plasma membrane"/>
    <property type="evidence" value="ECO:0007669"/>
    <property type="project" value="UniProtKB-SubCell"/>
</dbReference>
<dbReference type="OrthoDB" id="9800416at2"/>
<keyword evidence="11" id="KW-1185">Reference proteome</keyword>
<feature type="transmembrane region" description="Helical" evidence="8">
    <location>
        <begin position="58"/>
        <end position="77"/>
    </location>
</feature>
<proteinExistence type="inferred from homology"/>
<evidence type="ECO:0000256" key="6">
    <source>
        <dbReference type="ARBA" id="ARBA00022989"/>
    </source>
</evidence>
<dbReference type="AlphaFoldDB" id="J7J0V5"/>
<dbReference type="GO" id="GO:1990961">
    <property type="term" value="P:xenobiotic detoxification by transmembrane export across the plasma membrane"/>
    <property type="evidence" value="ECO:0007669"/>
    <property type="project" value="InterPro"/>
</dbReference>
<dbReference type="Pfam" id="PF07690">
    <property type="entry name" value="MFS_1"/>
    <property type="match status" value="1"/>
</dbReference>
<dbReference type="PROSITE" id="PS50850">
    <property type="entry name" value="MFS"/>
    <property type="match status" value="1"/>
</dbReference>
<dbReference type="KEGG" id="dmi:Desmer_3050"/>
<keyword evidence="7 8" id="KW-0472">Membrane</keyword>
<comment type="subcellular location">
    <subcellularLocation>
        <location evidence="1 8">Cell membrane</location>
        <topology evidence="1 8">Multi-pass membrane protein</topology>
    </subcellularLocation>
</comment>
<feature type="transmembrane region" description="Helical" evidence="8">
    <location>
        <begin position="376"/>
        <end position="394"/>
    </location>
</feature>
<feature type="domain" description="Major facilitator superfamily (MFS) profile" evidence="9">
    <location>
        <begin position="23"/>
        <end position="398"/>
    </location>
</feature>
<evidence type="ECO:0000256" key="7">
    <source>
        <dbReference type="ARBA" id="ARBA00023136"/>
    </source>
</evidence>